<dbReference type="GO" id="GO:0009103">
    <property type="term" value="P:lipopolysaccharide biosynthetic process"/>
    <property type="evidence" value="ECO:0000318"/>
    <property type="project" value="GO_Central"/>
</dbReference>
<dbReference type="AlphaFoldDB" id="Q9RZB5"/>
<dbReference type="FunFam" id="3.40.50.2000:FF:000642">
    <property type="entry name" value="Mannosyltransferase"/>
    <property type="match status" value="1"/>
</dbReference>
<organism evidence="4 5">
    <name type="scientific">Deinococcus radiodurans (strain ATCC 13939 / DSM 20539 / JCM 16871 / CCUG 27074 / LMG 4051 / NBRC 15346 / NCIMB 9279 / VKM B-1422 / R1)</name>
    <dbReference type="NCBI Taxonomy" id="243230"/>
    <lineage>
        <taxon>Bacteria</taxon>
        <taxon>Thermotogati</taxon>
        <taxon>Deinococcota</taxon>
        <taxon>Deinococci</taxon>
        <taxon>Deinococcales</taxon>
        <taxon>Deinococcaceae</taxon>
        <taxon>Deinococcus</taxon>
    </lineage>
</organism>
<dbReference type="Pfam" id="PF00534">
    <property type="entry name" value="Glycos_transf_1"/>
    <property type="match status" value="1"/>
</dbReference>
<keyword evidence="4" id="KW-0328">Glycosyltransferase</keyword>
<dbReference type="STRING" id="243230.DR_A0039"/>
<dbReference type="GeneID" id="69518931"/>
<dbReference type="FunFam" id="3.40.50.2000:FF:000119">
    <property type="entry name" value="Glycosyl transferase group 1"/>
    <property type="match status" value="1"/>
</dbReference>
<dbReference type="PaxDb" id="243230-DR_A0039"/>
<evidence type="ECO:0000313" key="4">
    <source>
        <dbReference type="EMBL" id="AAF12270.1"/>
    </source>
</evidence>
<dbReference type="PIR" id="A75597">
    <property type="entry name" value="A75597"/>
</dbReference>
<evidence type="ECO:0000259" key="2">
    <source>
        <dbReference type="Pfam" id="PF00534"/>
    </source>
</evidence>
<dbReference type="CDD" id="cd03809">
    <property type="entry name" value="GT4_MtfB-like"/>
    <property type="match status" value="1"/>
</dbReference>
<dbReference type="CAZy" id="GT4">
    <property type="family name" value="Glycosyltransferase Family 4"/>
</dbReference>
<dbReference type="Gene3D" id="3.40.50.2000">
    <property type="entry name" value="Glycogen Phosphorylase B"/>
    <property type="match status" value="2"/>
</dbReference>
<dbReference type="FunCoup" id="Q9RZB5">
    <property type="interactions" value="200"/>
</dbReference>
<dbReference type="EMBL" id="AE001825">
    <property type="protein sequence ID" value="AAF12270.1"/>
    <property type="molecule type" value="Genomic_DNA"/>
</dbReference>
<dbReference type="HOGENOM" id="CLU_009583_27_2_0"/>
<sequence length="343" mass="38939">MIDINGRSFVDRGVTGVQRYAREITSVLSDQTTISPAPHWQNGIRGHLWEQLILPARIKGLLWSPSNTGPITVERQVVTIHDMATFEHPEWFDRRFSKAYQMILPQLSRRVGHILTVSEYSKNRIVSHLGVSPDKITVTPLAASKIFRPIPLNNYERQLLKLPERYFLMVGALQERKNFRRVLEVWKTWERTGRPDDLGLVIIGSRESIFSSFKLDYVPEGVQFMDKVSDEILPKLYSSAVAFLFPSLYEGFGIPILEAMACGTPVITSNVTSMPEVADKAALLINPELHVSILQAMQTISSDGQLRDELRVAGLERAQQFSWERTALQTREVLEQAARRLGI</sequence>
<keyword evidence="5" id="KW-1185">Reference proteome</keyword>
<dbReference type="InterPro" id="IPR001296">
    <property type="entry name" value="Glyco_trans_1"/>
</dbReference>
<dbReference type="GO" id="GO:0016757">
    <property type="term" value="F:glycosyltransferase activity"/>
    <property type="evidence" value="ECO:0000318"/>
    <property type="project" value="GO_Central"/>
</dbReference>
<dbReference type="InParanoid" id="Q9RZB5"/>
<dbReference type="Pfam" id="PF13439">
    <property type="entry name" value="Glyco_transf_4"/>
    <property type="match status" value="1"/>
</dbReference>
<dbReference type="KEGG" id="dra:DR_A0039"/>
<feature type="domain" description="Glycosyltransferase subfamily 4-like N-terminal" evidence="3">
    <location>
        <begin position="76"/>
        <end position="140"/>
    </location>
</feature>
<dbReference type="Proteomes" id="UP000002524">
    <property type="component" value="Chromosome 2"/>
</dbReference>
<evidence type="ECO:0000259" key="3">
    <source>
        <dbReference type="Pfam" id="PF13439"/>
    </source>
</evidence>
<dbReference type="eggNOG" id="COG0438">
    <property type="taxonomic scope" value="Bacteria"/>
</dbReference>
<dbReference type="OrthoDB" id="9797829at2"/>
<gene>
    <name evidence="4" type="ordered locus">DR_A0039</name>
</gene>
<dbReference type="EnsemblBacteria" id="AAF12270">
    <property type="protein sequence ID" value="AAF12270"/>
    <property type="gene ID" value="DR_A0039"/>
</dbReference>
<reference evidence="4 5" key="1">
    <citation type="journal article" date="1999" name="Science">
        <title>Genome sequence of the radioresistant bacterium Deinococcus radiodurans R1.</title>
        <authorList>
            <person name="White O."/>
            <person name="Eisen J.A."/>
            <person name="Heidelberg J.F."/>
            <person name="Hickey E.K."/>
            <person name="Peterson J.D."/>
            <person name="Dodson R.J."/>
            <person name="Haft D.H."/>
            <person name="Gwinn M.L."/>
            <person name="Nelson W.C."/>
            <person name="Richardson D.L."/>
            <person name="Moffat K.S."/>
            <person name="Qin H."/>
            <person name="Jiang L."/>
            <person name="Pamphile W."/>
            <person name="Crosby M."/>
            <person name="Shen M."/>
            <person name="Vamathevan J.J."/>
            <person name="Lam P."/>
            <person name="McDonald L."/>
            <person name="Utterback T."/>
            <person name="Zalewski C."/>
            <person name="Makarova K.S."/>
            <person name="Aravind L."/>
            <person name="Daly M.J."/>
            <person name="Minton K.W."/>
            <person name="Fleischmann R.D."/>
            <person name="Ketchum K.A."/>
            <person name="Nelson K.E."/>
            <person name="Salzberg S."/>
            <person name="Smith H.O."/>
            <person name="Venter J.C."/>
            <person name="Fraser C.M."/>
        </authorList>
    </citation>
    <scope>NUCLEOTIDE SEQUENCE [LARGE SCALE GENOMIC DNA]</scope>
    <source>
        <strain evidence="5">ATCC 13939 / DSM 20539 / JCM 16871 / LMG 4051 / NBRC 15346 / NCIMB 9279 / R1 / VKM B-1422</strain>
    </source>
</reference>
<feature type="domain" description="Glycosyl transferase family 1" evidence="2">
    <location>
        <begin position="159"/>
        <end position="313"/>
    </location>
</feature>
<dbReference type="InterPro" id="IPR028098">
    <property type="entry name" value="Glyco_trans_4-like_N"/>
</dbReference>
<evidence type="ECO:0000256" key="1">
    <source>
        <dbReference type="ARBA" id="ARBA00022679"/>
    </source>
</evidence>
<dbReference type="PANTHER" id="PTHR46401:SF2">
    <property type="entry name" value="GLYCOSYLTRANSFERASE WBBK-RELATED"/>
    <property type="match status" value="1"/>
</dbReference>
<keyword evidence="1" id="KW-0808">Transferase</keyword>
<evidence type="ECO:0000313" key="5">
    <source>
        <dbReference type="Proteomes" id="UP000002524"/>
    </source>
</evidence>
<dbReference type="SUPFAM" id="SSF53756">
    <property type="entry name" value="UDP-Glycosyltransferase/glycogen phosphorylase"/>
    <property type="match status" value="1"/>
</dbReference>
<name>Q9RZB5_DEIRA</name>
<proteinExistence type="predicted"/>
<dbReference type="RefSeq" id="WP_010889299.1">
    <property type="nucleotide sequence ID" value="NC_001264.1"/>
</dbReference>
<protein>
    <submittedName>
        <fullName evidence="4">Mannosyltransferase</fullName>
    </submittedName>
</protein>
<dbReference type="PANTHER" id="PTHR46401">
    <property type="entry name" value="GLYCOSYLTRANSFERASE WBBK-RELATED"/>
    <property type="match status" value="1"/>
</dbReference>
<accession>Q9RZB5</accession>